<dbReference type="AlphaFoldDB" id="A0A4R6X1Q8"/>
<dbReference type="EMBL" id="SNYW01000006">
    <property type="protein sequence ID" value="TDQ84398.1"/>
    <property type="molecule type" value="Genomic_DNA"/>
</dbReference>
<evidence type="ECO:0000256" key="5">
    <source>
        <dbReference type="ARBA" id="ARBA00024934"/>
    </source>
</evidence>
<dbReference type="GO" id="GO:0030694">
    <property type="term" value="C:bacterial-type flagellum basal body, rod"/>
    <property type="evidence" value="ECO:0007669"/>
    <property type="project" value="InterPro"/>
</dbReference>
<comment type="function">
    <text evidence="5 6">Structural component of flagellum, the bacterial motility apparatus. Part of the rod structure of flagellar basal body.</text>
</comment>
<keyword evidence="9" id="KW-0282">Flagellum</keyword>
<evidence type="ECO:0000256" key="7">
    <source>
        <dbReference type="SAM" id="MobiDB-lite"/>
    </source>
</evidence>
<proteinExistence type="inferred from homology"/>
<dbReference type="Proteomes" id="UP000295783">
    <property type="component" value="Unassembled WGS sequence"/>
</dbReference>
<evidence type="ECO:0000259" key="8">
    <source>
        <dbReference type="Pfam" id="PF00460"/>
    </source>
</evidence>
<evidence type="ECO:0000256" key="6">
    <source>
        <dbReference type="PIRNR" id="PIRNR002889"/>
    </source>
</evidence>
<evidence type="ECO:0000313" key="9">
    <source>
        <dbReference type="EMBL" id="TDQ84398.1"/>
    </source>
</evidence>
<evidence type="ECO:0000256" key="4">
    <source>
        <dbReference type="ARBA" id="ARBA00023143"/>
    </source>
</evidence>
<evidence type="ECO:0000256" key="3">
    <source>
        <dbReference type="ARBA" id="ARBA00014376"/>
    </source>
</evidence>
<keyword evidence="10" id="KW-1185">Reference proteome</keyword>
<comment type="caution">
    <text evidence="9">The sequence shown here is derived from an EMBL/GenBank/DDBJ whole genome shotgun (WGS) entry which is preliminary data.</text>
</comment>
<keyword evidence="9" id="KW-0966">Cell projection</keyword>
<sequence>MDISNIPLFERISQRMAWLGERTRVLSQNIANADTPGYRPKDVVPLDFDAEMRRLEPVEPRRTSERHLTGTVPPAGGFDARKSKKFYEQAREENAVVIEEQMMKLSETQVTYNMMVNLYRKHIDMFKSAIGRNV</sequence>
<keyword evidence="9" id="KW-0969">Cilium</keyword>
<dbReference type="InterPro" id="IPR001444">
    <property type="entry name" value="Flag_bb_rod_N"/>
</dbReference>
<feature type="compositionally biased region" description="Basic and acidic residues" evidence="7">
    <location>
        <begin position="58"/>
        <end position="68"/>
    </location>
</feature>
<name>A0A4R6X1Q8_9PROT</name>
<organism evidence="9 10">
    <name type="scientific">Dongia mobilis</name>
    <dbReference type="NCBI Taxonomy" id="578943"/>
    <lineage>
        <taxon>Bacteria</taxon>
        <taxon>Pseudomonadati</taxon>
        <taxon>Pseudomonadota</taxon>
        <taxon>Alphaproteobacteria</taxon>
        <taxon>Rhodospirillales</taxon>
        <taxon>Dongiaceae</taxon>
        <taxon>Dongia</taxon>
    </lineage>
</organism>
<keyword evidence="4 6" id="KW-0975">Bacterial flagellum</keyword>
<dbReference type="Pfam" id="PF00460">
    <property type="entry name" value="Flg_bb_rod"/>
    <property type="match status" value="1"/>
</dbReference>
<reference evidence="9 10" key="1">
    <citation type="submission" date="2019-03" db="EMBL/GenBank/DDBJ databases">
        <title>Genomic Encyclopedia of Type Strains, Phase III (KMG-III): the genomes of soil and plant-associated and newly described type strains.</title>
        <authorList>
            <person name="Whitman W."/>
        </authorList>
    </citation>
    <scope>NUCLEOTIDE SEQUENCE [LARGE SCALE GENOMIC DNA]</scope>
    <source>
        <strain evidence="9 10">CGMCC 1.7660</strain>
    </source>
</reference>
<evidence type="ECO:0000256" key="2">
    <source>
        <dbReference type="ARBA" id="ARBA00009677"/>
    </source>
</evidence>
<protein>
    <recommendedName>
        <fullName evidence="3 6">Flagellar basal body rod protein FlgB</fullName>
    </recommendedName>
</protein>
<comment type="similarity">
    <text evidence="2 6">Belongs to the flagella basal body rod proteins family.</text>
</comment>
<dbReference type="GO" id="GO:0071973">
    <property type="term" value="P:bacterial-type flagellum-dependent cell motility"/>
    <property type="evidence" value="ECO:0007669"/>
    <property type="project" value="InterPro"/>
</dbReference>
<evidence type="ECO:0000313" key="10">
    <source>
        <dbReference type="Proteomes" id="UP000295783"/>
    </source>
</evidence>
<dbReference type="InterPro" id="IPR006300">
    <property type="entry name" value="FlgB"/>
</dbReference>
<evidence type="ECO:0000256" key="1">
    <source>
        <dbReference type="ARBA" id="ARBA00004117"/>
    </source>
</evidence>
<comment type="subunit">
    <text evidence="6">The basal body constitutes a major portion of the flagellar organelle and consists of a number of rings mounted on a central rod.</text>
</comment>
<accession>A0A4R6X1Q8</accession>
<dbReference type="RefSeq" id="WP_166644999.1">
    <property type="nucleotide sequence ID" value="NZ_SNYW01000006.1"/>
</dbReference>
<feature type="domain" description="Flagellar basal body rod protein N-terminal" evidence="8">
    <location>
        <begin position="22"/>
        <end position="39"/>
    </location>
</feature>
<comment type="subcellular location">
    <subcellularLocation>
        <location evidence="1 6">Bacterial flagellum basal body</location>
    </subcellularLocation>
</comment>
<dbReference type="PIRSF" id="PIRSF002889">
    <property type="entry name" value="Rod_FlgB"/>
    <property type="match status" value="1"/>
</dbReference>
<feature type="region of interest" description="Disordered" evidence="7">
    <location>
        <begin position="58"/>
        <end position="79"/>
    </location>
</feature>
<gene>
    <name evidence="9" type="ORF">A8950_0949</name>
</gene>